<accession>A0A6J4SXL5</accession>
<dbReference type="Pfam" id="PF13911">
    <property type="entry name" value="AhpC-TSA_2"/>
    <property type="match status" value="1"/>
</dbReference>
<evidence type="ECO:0008006" key="2">
    <source>
        <dbReference type="Google" id="ProtNLM"/>
    </source>
</evidence>
<evidence type="ECO:0000313" key="1">
    <source>
        <dbReference type="EMBL" id="CAA9508122.1"/>
    </source>
</evidence>
<gene>
    <name evidence="1" type="ORF">AVDCRST_MAG17-1819</name>
</gene>
<name>A0A6J4SXL5_9ACTN</name>
<dbReference type="InterPro" id="IPR032801">
    <property type="entry name" value="PXL2A/B/C"/>
</dbReference>
<organism evidence="1">
    <name type="scientific">uncultured Solirubrobacterales bacterium</name>
    <dbReference type="NCBI Taxonomy" id="768556"/>
    <lineage>
        <taxon>Bacteria</taxon>
        <taxon>Bacillati</taxon>
        <taxon>Actinomycetota</taxon>
        <taxon>Thermoleophilia</taxon>
        <taxon>Solirubrobacterales</taxon>
        <taxon>environmental samples</taxon>
    </lineage>
</organism>
<proteinExistence type="predicted"/>
<protein>
    <recommendedName>
        <fullName evidence="2">Redoxin domain-containing protein</fullName>
    </recommendedName>
</protein>
<dbReference type="AlphaFoldDB" id="A0A6J4SXL5"/>
<reference evidence="1" key="1">
    <citation type="submission" date="2020-02" db="EMBL/GenBank/DDBJ databases">
        <authorList>
            <person name="Meier V. D."/>
        </authorList>
    </citation>
    <scope>NUCLEOTIDE SEQUENCE</scope>
    <source>
        <strain evidence="1">AVDCRST_MAG17</strain>
    </source>
</reference>
<sequence length="129" mass="14611">MEVAERAEELAGRIACVTFAEPRMLRGFERRMQLPYPIYGDPDRETYRAFGFGRASARRVWLDPRVAARYARLLARGRRPDAEAPKQDTLQLGGDAVIDARSHLSWIYRSSGPEDRPPVDRLVAAMHAA</sequence>
<dbReference type="Gene3D" id="3.40.30.10">
    <property type="entry name" value="Glutaredoxin"/>
    <property type="match status" value="1"/>
</dbReference>
<dbReference type="EMBL" id="CADCVV010000137">
    <property type="protein sequence ID" value="CAA9508122.1"/>
    <property type="molecule type" value="Genomic_DNA"/>
</dbReference>